<organism>
    <name type="scientific">Solenopsis invicta</name>
    <name type="common">Red imported fire ant</name>
    <name type="synonym">Solenopsis wagneri</name>
    <dbReference type="NCBI Taxonomy" id="13686"/>
    <lineage>
        <taxon>Eukaryota</taxon>
        <taxon>Metazoa</taxon>
        <taxon>Ecdysozoa</taxon>
        <taxon>Arthropoda</taxon>
        <taxon>Hexapoda</taxon>
        <taxon>Insecta</taxon>
        <taxon>Pterygota</taxon>
        <taxon>Neoptera</taxon>
        <taxon>Endopterygota</taxon>
        <taxon>Hymenoptera</taxon>
        <taxon>Apocrita</taxon>
        <taxon>Aculeata</taxon>
        <taxon>Formicoidea</taxon>
        <taxon>Formicidae</taxon>
        <taxon>Myrmicinae</taxon>
        <taxon>Solenopsis</taxon>
    </lineage>
</organism>
<dbReference type="AlphaFoldDB" id="E9I9H4"/>
<accession>E9I9H4</accession>
<dbReference type="EMBL" id="GL761807">
    <property type="protein sequence ID" value="EFZ22779.1"/>
    <property type="molecule type" value="Genomic_DNA"/>
</dbReference>
<feature type="non-terminal residue" evidence="1">
    <location>
        <position position="118"/>
    </location>
</feature>
<proteinExistence type="predicted"/>
<dbReference type="HOGENOM" id="CLU_2076043_0_0_1"/>
<name>E9I9H4_SOLIN</name>
<protein>
    <submittedName>
        <fullName evidence="1">Uncharacterized protein</fullName>
    </submittedName>
</protein>
<dbReference type="InterPro" id="IPR036691">
    <property type="entry name" value="Endo/exonu/phosph_ase_sf"/>
</dbReference>
<reference evidence="1" key="1">
    <citation type="journal article" date="2011" name="Proc. Natl. Acad. Sci. U.S.A.">
        <title>The genome of the fire ant Solenopsis invicta.</title>
        <authorList>
            <person name="Wurm Y."/>
            <person name="Wang J."/>
            <person name="Riba-Grognuz O."/>
            <person name="Corona M."/>
            <person name="Nygaard S."/>
            <person name="Hunt B.G."/>
            <person name="Ingram K.K."/>
            <person name="Falquet L."/>
            <person name="Nipitwattanaphon M."/>
            <person name="Gotzek D."/>
            <person name="Dijkstra M.B."/>
            <person name="Oettler J."/>
            <person name="Comtesse F."/>
            <person name="Shih C.J."/>
            <person name="Wu W.J."/>
            <person name="Yang C.C."/>
            <person name="Thomas J."/>
            <person name="Beaudoing E."/>
            <person name="Pradervand S."/>
            <person name="Flegel V."/>
            <person name="Cook E.D."/>
            <person name="Fabbretti R."/>
            <person name="Stockinger H."/>
            <person name="Long L."/>
            <person name="Farmerie W.G."/>
            <person name="Oakey J."/>
            <person name="Boomsma J.J."/>
            <person name="Pamilo P."/>
            <person name="Yi S.V."/>
            <person name="Heinze J."/>
            <person name="Goodisman M.A."/>
            <person name="Farinelli L."/>
            <person name="Harshman K."/>
            <person name="Hulo N."/>
            <person name="Cerutti L."/>
            <person name="Xenarios I."/>
            <person name="Shoemaker D."/>
            <person name="Keller L."/>
        </authorList>
    </citation>
    <scope>NUCLEOTIDE SEQUENCE [LARGE SCALE GENOMIC DNA]</scope>
</reference>
<sequence length="118" mass="13607">MIIRGNFHARIEELEGGQRMDPQQEEEIGKCSRDNVINSKGKHLVRILQEGDWFIFNESGKGDCSGKWIYEGNRGLSVINYVVGHEEVWKRIEKLKLGDKVELDHFPLVVWVKEKGGK</sequence>
<dbReference type="Gene3D" id="3.60.10.10">
    <property type="entry name" value="Endonuclease/exonuclease/phosphatase"/>
    <property type="match status" value="1"/>
</dbReference>
<gene>
    <name evidence="1" type="ORF">SINV_04153</name>
</gene>
<evidence type="ECO:0000313" key="1">
    <source>
        <dbReference type="EMBL" id="EFZ22779.1"/>
    </source>
</evidence>